<protein>
    <submittedName>
        <fullName evidence="1">Uncharacterized protein</fullName>
    </submittedName>
</protein>
<proteinExistence type="predicted"/>
<reference evidence="1" key="1">
    <citation type="submission" date="2018-02" db="EMBL/GenBank/DDBJ databases">
        <title>Rhizophora mucronata_Transcriptome.</title>
        <authorList>
            <person name="Meera S.P."/>
            <person name="Sreeshan A."/>
            <person name="Augustine A."/>
        </authorList>
    </citation>
    <scope>NUCLEOTIDE SEQUENCE</scope>
    <source>
        <tissue evidence="1">Leaf</tissue>
    </source>
</reference>
<dbReference type="EMBL" id="GGEC01058305">
    <property type="protein sequence ID" value="MBX38789.1"/>
    <property type="molecule type" value="Transcribed_RNA"/>
</dbReference>
<organism evidence="1">
    <name type="scientific">Rhizophora mucronata</name>
    <name type="common">Asiatic mangrove</name>
    <dbReference type="NCBI Taxonomy" id="61149"/>
    <lineage>
        <taxon>Eukaryota</taxon>
        <taxon>Viridiplantae</taxon>
        <taxon>Streptophyta</taxon>
        <taxon>Embryophyta</taxon>
        <taxon>Tracheophyta</taxon>
        <taxon>Spermatophyta</taxon>
        <taxon>Magnoliopsida</taxon>
        <taxon>eudicotyledons</taxon>
        <taxon>Gunneridae</taxon>
        <taxon>Pentapetalae</taxon>
        <taxon>rosids</taxon>
        <taxon>fabids</taxon>
        <taxon>Malpighiales</taxon>
        <taxon>Rhizophoraceae</taxon>
        <taxon>Rhizophora</taxon>
    </lineage>
</organism>
<evidence type="ECO:0000313" key="1">
    <source>
        <dbReference type="EMBL" id="MBX38789.1"/>
    </source>
</evidence>
<name>A0A2P2N8H4_RHIMU</name>
<sequence length="32" mass="3873">MPILVPRTDIKKMVTLYKHIFQIKKRATKINF</sequence>
<dbReference type="AlphaFoldDB" id="A0A2P2N8H4"/>
<accession>A0A2P2N8H4</accession>